<proteinExistence type="predicted"/>
<evidence type="ECO:0008006" key="3">
    <source>
        <dbReference type="Google" id="ProtNLM"/>
    </source>
</evidence>
<evidence type="ECO:0000313" key="2">
    <source>
        <dbReference type="Proteomes" id="UP001371218"/>
    </source>
</evidence>
<gene>
    <name evidence="1" type="ORF">AACH06_25635</name>
</gene>
<evidence type="ECO:0000313" key="1">
    <source>
        <dbReference type="EMBL" id="MEK8034223.1"/>
    </source>
</evidence>
<comment type="caution">
    <text evidence="1">The sequence shown here is derived from an EMBL/GenBank/DDBJ whole genome shotgun (WGS) entry which is preliminary data.</text>
</comment>
<name>A0ABU9BW72_9BURK</name>
<dbReference type="Proteomes" id="UP001371218">
    <property type="component" value="Unassembled WGS sequence"/>
</dbReference>
<sequence>MSLNNAREVLIAELLGEFDPLIQRVEGLQAQMTTAQAGLLASAAEVLASVETHRKSVQSLTEHAQRSAVNHIIERTNVVCEGKLAELTTAMHRAARTAFDAELGRRVDHLTSALKTREPAPPPVTPWRQRAAMVAAMLGSALCGSLLTILASRS</sequence>
<reference evidence="1 2" key="1">
    <citation type="submission" date="2024-04" db="EMBL/GenBank/DDBJ databases">
        <title>Novel species of the genus Ideonella isolated from streams.</title>
        <authorList>
            <person name="Lu H."/>
        </authorList>
    </citation>
    <scope>NUCLEOTIDE SEQUENCE [LARGE SCALE GENOMIC DNA]</scope>
    <source>
        <strain evidence="1 2">DXS29W</strain>
    </source>
</reference>
<keyword evidence="2" id="KW-1185">Reference proteome</keyword>
<dbReference type="RefSeq" id="WP_341428651.1">
    <property type="nucleotide sequence ID" value="NZ_JBBUTG010000026.1"/>
</dbReference>
<organism evidence="1 2">
    <name type="scientific">Ideonella lacteola</name>
    <dbReference type="NCBI Taxonomy" id="2984193"/>
    <lineage>
        <taxon>Bacteria</taxon>
        <taxon>Pseudomonadati</taxon>
        <taxon>Pseudomonadota</taxon>
        <taxon>Betaproteobacteria</taxon>
        <taxon>Burkholderiales</taxon>
        <taxon>Sphaerotilaceae</taxon>
        <taxon>Ideonella</taxon>
    </lineage>
</organism>
<accession>A0ABU9BW72</accession>
<dbReference type="EMBL" id="JBBUTG010000026">
    <property type="protein sequence ID" value="MEK8034223.1"/>
    <property type="molecule type" value="Genomic_DNA"/>
</dbReference>
<protein>
    <recommendedName>
        <fullName evidence="3">Conjugal transfer protein TraM</fullName>
    </recommendedName>
</protein>